<feature type="region of interest" description="Disordered" evidence="1">
    <location>
        <begin position="1"/>
        <end position="52"/>
    </location>
</feature>
<proteinExistence type="predicted"/>
<feature type="compositionally biased region" description="Basic and acidic residues" evidence="1">
    <location>
        <begin position="43"/>
        <end position="52"/>
    </location>
</feature>
<comment type="caution">
    <text evidence="2">The sequence shown here is derived from an EMBL/GenBank/DDBJ whole genome shotgun (WGS) entry which is preliminary data.</text>
</comment>
<dbReference type="Proteomes" id="UP000228756">
    <property type="component" value="Unassembled WGS sequence"/>
</dbReference>
<name>A0A2M6NSH8_9BACT</name>
<dbReference type="EMBL" id="PFCJ01000008">
    <property type="protein sequence ID" value="PIR72595.1"/>
    <property type="molecule type" value="Genomic_DNA"/>
</dbReference>
<sequence>MERHKKMEEENIQTPEEGTEQEELTPEKETSEEATGSEVIEPEPEKKPSEPVVDYKIKFGKSTAENQILNERIKKLESRLGLITSDETPTDTEMKEKYPYWDEMMDLEKKLAINQAILERRVNKTSLSILEMAEEKRWNEEFDRFLEKAEILNQFPGLKGKEKDFRKYAKKPTHKGMDLEVIAKAFLYNPEKEPPKEKVPSKPVLEKGSGGGGQPPKTGMSPEEIKLLRVQDPKLYNLYVKQGKIKLEE</sequence>
<reference evidence="3" key="1">
    <citation type="submission" date="2017-09" db="EMBL/GenBank/DDBJ databases">
        <title>Depth-based differentiation of microbial function through sediment-hosted aquifers and enrichment of novel symbionts in the deep terrestrial subsurface.</title>
        <authorList>
            <person name="Probst A.J."/>
            <person name="Ladd B."/>
            <person name="Jarett J.K."/>
            <person name="Geller-Mcgrath D.E."/>
            <person name="Sieber C.M.K."/>
            <person name="Emerson J.B."/>
            <person name="Anantharaman K."/>
            <person name="Thomas B.C."/>
            <person name="Malmstrom R."/>
            <person name="Stieglmeier M."/>
            <person name="Klingl A."/>
            <person name="Woyke T."/>
            <person name="Ryan C.M."/>
            <person name="Banfield J.F."/>
        </authorList>
    </citation>
    <scope>NUCLEOTIDE SEQUENCE [LARGE SCALE GENOMIC DNA]</scope>
</reference>
<accession>A0A2M6NSH8</accession>
<dbReference type="AlphaFoldDB" id="A0A2M6NSH8"/>
<gene>
    <name evidence="2" type="ORF">COU42_00725</name>
</gene>
<evidence type="ECO:0000256" key="1">
    <source>
        <dbReference type="SAM" id="MobiDB-lite"/>
    </source>
</evidence>
<evidence type="ECO:0000313" key="2">
    <source>
        <dbReference type="EMBL" id="PIR72595.1"/>
    </source>
</evidence>
<protein>
    <submittedName>
        <fullName evidence="2">Uncharacterized protein</fullName>
    </submittedName>
</protein>
<evidence type="ECO:0000313" key="3">
    <source>
        <dbReference type="Proteomes" id="UP000228756"/>
    </source>
</evidence>
<feature type="region of interest" description="Disordered" evidence="1">
    <location>
        <begin position="192"/>
        <end position="224"/>
    </location>
</feature>
<organism evidence="2 3">
    <name type="scientific">Candidatus Nealsonbacteria bacterium CG10_big_fil_rev_8_21_14_0_10_36_24</name>
    <dbReference type="NCBI Taxonomy" id="1974710"/>
    <lineage>
        <taxon>Bacteria</taxon>
        <taxon>Candidatus Nealsoniibacteriota</taxon>
    </lineage>
</organism>